<dbReference type="PROSITE" id="PS00059">
    <property type="entry name" value="ADH_ZINC"/>
    <property type="match status" value="1"/>
</dbReference>
<dbReference type="RefSeq" id="XP_002172662.1">
    <property type="nucleotide sequence ID" value="XM_002172626.2"/>
</dbReference>
<dbReference type="eggNOG" id="KOG0023">
    <property type="taxonomic scope" value="Eukaryota"/>
</dbReference>
<dbReference type="VEuPathDB" id="FungiDB:SJAG_01414"/>
<gene>
    <name evidence="10" type="ORF">SJAG_01414</name>
    <name evidence="11" type="ORF">SJAG_03370</name>
</gene>
<evidence type="ECO:0000256" key="3">
    <source>
        <dbReference type="ARBA" id="ARBA00013190"/>
    </source>
</evidence>
<dbReference type="RefSeq" id="XP_002174522.2">
    <property type="nucleotide sequence ID" value="XM_002174486.2"/>
</dbReference>
<feature type="domain" description="Enoyl reductase (ER)" evidence="9">
    <location>
        <begin position="16"/>
        <end position="346"/>
    </location>
</feature>
<sequence length="350" mass="37159">MSIPATQTAAVFHEHGGPENVKFEEIAVPEPGQGEVLVNIKYTGVCHTDLHALQGDWPLPAKLPLVGGHEGAGIVVKLGPGVTQLKLGDRVGVKWLNSSCGNCEYCMASQESICPNAKFSGYLVDGSFQHYCVANAAHATKIPESVSLEVAAPIMCAGITVYRALKEAGVHPGEWVCIPGAGGGLGHLAVQYARAMSMRVVAIDTGVEKEELLKSLGAEVFLDFKKVPDMVEAVKEATNGGAHGTLVLSTSPKSYEQAAGWARPGSTMVTVSMPAGAKLGADIFWLTVKMLKVCGSHVGNRLDSCEAVEYVARGQVKPVYKVWPFSTLPDVYHAMHENKIAGRIVLDLSK</sequence>
<dbReference type="InterPro" id="IPR013154">
    <property type="entry name" value="ADH-like_N"/>
</dbReference>
<name>B6K422_SCHJY</name>
<keyword evidence="7" id="KW-0520">NAD</keyword>
<dbReference type="EC" id="1.1.1.1" evidence="3"/>
<dbReference type="EMBL" id="KE651168">
    <property type="protein sequence ID" value="EEB06369.1"/>
    <property type="molecule type" value="Genomic_DNA"/>
</dbReference>
<dbReference type="GO" id="GO:0005737">
    <property type="term" value="C:cytoplasm"/>
    <property type="evidence" value="ECO:0000318"/>
    <property type="project" value="GO_Central"/>
</dbReference>
<dbReference type="HOGENOM" id="CLU_026673_20_1_1"/>
<dbReference type="GeneID" id="7050092"/>
<dbReference type="FunFam" id="3.90.180.10:FF:000002">
    <property type="entry name" value="Alcohol dehydrogenase AdhP"/>
    <property type="match status" value="1"/>
</dbReference>
<comment type="cofactor">
    <cofactor evidence="1 8">
        <name>Zn(2+)</name>
        <dbReference type="ChEBI" id="CHEBI:29105"/>
    </cofactor>
</comment>
<dbReference type="OMA" id="AWFYDAC"/>
<dbReference type="JaponicusDB" id="SJAG_03370"/>
<dbReference type="Gene3D" id="3.40.50.720">
    <property type="entry name" value="NAD(P)-binding Rossmann-like Domain"/>
    <property type="match status" value="1"/>
</dbReference>
<dbReference type="GO" id="GO:0008270">
    <property type="term" value="F:zinc ion binding"/>
    <property type="evidence" value="ECO:0007669"/>
    <property type="project" value="InterPro"/>
</dbReference>
<dbReference type="JaponicusDB" id="SJAG_01414"/>
<dbReference type="SUPFAM" id="SSF50129">
    <property type="entry name" value="GroES-like"/>
    <property type="match status" value="1"/>
</dbReference>
<proteinExistence type="inferred from homology"/>
<keyword evidence="6" id="KW-0560">Oxidoreductase</keyword>
<dbReference type="PANTHER" id="PTHR42940">
    <property type="entry name" value="ALCOHOL DEHYDROGENASE 1-RELATED"/>
    <property type="match status" value="1"/>
</dbReference>
<dbReference type="InterPro" id="IPR013149">
    <property type="entry name" value="ADH-like_C"/>
</dbReference>
<keyword evidence="4 8" id="KW-0479">Metal-binding</keyword>
<reference evidence="11 12" key="1">
    <citation type="journal article" date="2011" name="Science">
        <title>Comparative functional genomics of the fission yeasts.</title>
        <authorList>
            <person name="Rhind N."/>
            <person name="Chen Z."/>
            <person name="Yassour M."/>
            <person name="Thompson D.A."/>
            <person name="Haas B.J."/>
            <person name="Habib N."/>
            <person name="Wapinski I."/>
            <person name="Roy S."/>
            <person name="Lin M.F."/>
            <person name="Heiman D.I."/>
            <person name="Young S.K."/>
            <person name="Furuya K."/>
            <person name="Guo Y."/>
            <person name="Pidoux A."/>
            <person name="Chen H.M."/>
            <person name="Robbertse B."/>
            <person name="Goldberg J.M."/>
            <person name="Aoki K."/>
            <person name="Bayne E.H."/>
            <person name="Berlin A.M."/>
            <person name="Desjardins C.A."/>
            <person name="Dobbs E."/>
            <person name="Dukaj L."/>
            <person name="Fan L."/>
            <person name="FitzGerald M.G."/>
            <person name="French C."/>
            <person name="Gujja S."/>
            <person name="Hansen K."/>
            <person name="Keifenheim D."/>
            <person name="Levin J.Z."/>
            <person name="Mosher R.A."/>
            <person name="Mueller C.A."/>
            <person name="Pfiffner J."/>
            <person name="Priest M."/>
            <person name="Russ C."/>
            <person name="Smialowska A."/>
            <person name="Swoboda P."/>
            <person name="Sykes S.M."/>
            <person name="Vaughn M."/>
            <person name="Vengrova S."/>
            <person name="Yoder R."/>
            <person name="Zeng Q."/>
            <person name="Allshire R."/>
            <person name="Baulcombe D."/>
            <person name="Birren B.W."/>
            <person name="Brown W."/>
            <person name="Ekwall K."/>
            <person name="Kellis M."/>
            <person name="Leatherwood J."/>
            <person name="Levin H."/>
            <person name="Margalit H."/>
            <person name="Martienssen R."/>
            <person name="Nieduszynski C.A."/>
            <person name="Spatafora J.W."/>
            <person name="Friedman N."/>
            <person name="Dalgaard J.Z."/>
            <person name="Baumann P."/>
            <person name="Niki H."/>
            <person name="Regev A."/>
            <person name="Nusbaum C."/>
        </authorList>
    </citation>
    <scope>NUCLEOTIDE SEQUENCE [LARGE SCALE GENOMIC DNA]</scope>
    <source>
        <strain evidence="11">YFS275</strain>
        <strain evidence="12">yFS275 / FY16936</strain>
    </source>
</reference>
<evidence type="ECO:0000256" key="4">
    <source>
        <dbReference type="ARBA" id="ARBA00022723"/>
    </source>
</evidence>
<dbReference type="CDD" id="cd08297">
    <property type="entry name" value="CAD3"/>
    <property type="match status" value="1"/>
</dbReference>
<dbReference type="OrthoDB" id="1879366at2759"/>
<dbReference type="InterPro" id="IPR020843">
    <property type="entry name" value="ER"/>
</dbReference>
<organism evidence="11 12">
    <name type="scientific">Schizosaccharomyces japonicus (strain yFS275 / FY16936)</name>
    <name type="common">Fission yeast</name>
    <dbReference type="NCBI Taxonomy" id="402676"/>
    <lineage>
        <taxon>Eukaryota</taxon>
        <taxon>Fungi</taxon>
        <taxon>Dikarya</taxon>
        <taxon>Ascomycota</taxon>
        <taxon>Taphrinomycotina</taxon>
        <taxon>Schizosaccharomycetes</taxon>
        <taxon>Schizosaccharomycetales</taxon>
        <taxon>Schizosaccharomycetaceae</taxon>
        <taxon>Schizosaccharomyces</taxon>
    </lineage>
</organism>
<dbReference type="GeneID" id="7048162"/>
<accession>B6K422</accession>
<dbReference type="Gene3D" id="3.90.180.10">
    <property type="entry name" value="Medium-chain alcohol dehydrogenases, catalytic domain"/>
    <property type="match status" value="1"/>
</dbReference>
<dbReference type="STRING" id="402676.B6K422"/>
<evidence type="ECO:0000256" key="7">
    <source>
        <dbReference type="ARBA" id="ARBA00023027"/>
    </source>
</evidence>
<evidence type="ECO:0000256" key="8">
    <source>
        <dbReference type="RuleBase" id="RU361277"/>
    </source>
</evidence>
<dbReference type="Pfam" id="PF00107">
    <property type="entry name" value="ADH_zinc_N"/>
    <property type="match status" value="1"/>
</dbReference>
<evidence type="ECO:0000256" key="2">
    <source>
        <dbReference type="ARBA" id="ARBA00008072"/>
    </source>
</evidence>
<keyword evidence="5 8" id="KW-0862">Zinc</keyword>
<dbReference type="InterPro" id="IPR002328">
    <property type="entry name" value="ADH_Zn_CS"/>
</dbReference>
<dbReference type="InterPro" id="IPR011032">
    <property type="entry name" value="GroES-like_sf"/>
</dbReference>
<protein>
    <recommendedName>
        <fullName evidence="3">alcohol dehydrogenase</fullName>
        <ecNumber evidence="3">1.1.1.1</ecNumber>
    </recommendedName>
</protein>
<evidence type="ECO:0000256" key="1">
    <source>
        <dbReference type="ARBA" id="ARBA00001947"/>
    </source>
</evidence>
<dbReference type="SUPFAM" id="SSF51735">
    <property type="entry name" value="NAD(P)-binding Rossmann-fold domains"/>
    <property type="match status" value="1"/>
</dbReference>
<evidence type="ECO:0000256" key="5">
    <source>
        <dbReference type="ARBA" id="ARBA00022833"/>
    </source>
</evidence>
<dbReference type="FunFam" id="3.40.50.720:FF:000039">
    <property type="entry name" value="Alcohol dehydrogenase AdhP"/>
    <property type="match status" value="1"/>
</dbReference>
<comment type="similarity">
    <text evidence="2 8">Belongs to the zinc-containing alcohol dehydrogenase family.</text>
</comment>
<evidence type="ECO:0000313" key="10">
    <source>
        <dbReference type="EMBL" id="EEB06369.1"/>
    </source>
</evidence>
<dbReference type="SMART" id="SM00829">
    <property type="entry name" value="PKS_ER"/>
    <property type="match status" value="1"/>
</dbReference>
<dbReference type="AlphaFoldDB" id="B6K422"/>
<dbReference type="GO" id="GO:0004022">
    <property type="term" value="F:alcohol dehydrogenase (NAD+) activity"/>
    <property type="evidence" value="ECO:0000318"/>
    <property type="project" value="GO_Central"/>
</dbReference>
<dbReference type="InterPro" id="IPR036291">
    <property type="entry name" value="NAD(P)-bd_dom_sf"/>
</dbReference>
<evidence type="ECO:0000313" key="12">
    <source>
        <dbReference type="Proteomes" id="UP000001744"/>
    </source>
</evidence>
<dbReference type="Proteomes" id="UP000001744">
    <property type="component" value="Unassembled WGS sequence"/>
</dbReference>
<evidence type="ECO:0000313" key="11">
    <source>
        <dbReference type="EMBL" id="EEB08229.2"/>
    </source>
</evidence>
<accession>B6JXV1</accession>
<dbReference type="Pfam" id="PF08240">
    <property type="entry name" value="ADH_N"/>
    <property type="match status" value="1"/>
</dbReference>
<dbReference type="PANTHER" id="PTHR42940:SF3">
    <property type="entry name" value="ALCOHOL DEHYDROGENASE 1-RELATED"/>
    <property type="match status" value="1"/>
</dbReference>
<dbReference type="VEuPathDB" id="FungiDB:SJAG_03370"/>
<evidence type="ECO:0000256" key="6">
    <source>
        <dbReference type="ARBA" id="ARBA00023002"/>
    </source>
</evidence>
<keyword evidence="12" id="KW-1185">Reference proteome</keyword>
<reference evidence="11" key="2">
    <citation type="submission" date="2012-08" db="EMBL/GenBank/DDBJ databases">
        <authorList>
            <consortium name="The Broad Institute Genome Sequencing Platform"/>
            <person name="Nusbaum C."/>
            <person name="Russ C."/>
            <person name="Rhind N."/>
            <person name="Niki H."/>
            <person name="Allshire R."/>
            <person name="Walker B."/>
            <person name="Young S.K."/>
            <person name="Zeng Q."/>
            <person name="Gargeya S."/>
            <person name="Fitzgerald M."/>
            <person name="Haas B."/>
            <person name="Abouelleil A."/>
            <person name="Alvarado L."/>
            <person name="Arachchi H.M."/>
            <person name="Berlin A.M."/>
            <person name="Chapman S.B."/>
            <person name="Goldberg J."/>
            <person name="Griggs A."/>
            <person name="Gujja S."/>
            <person name="Hansen M."/>
            <person name="Howarth C."/>
            <person name="Imamovic A."/>
            <person name="Larimer J."/>
            <person name="McCowen C."/>
            <person name="Montmayeur A."/>
            <person name="Murphy C."/>
            <person name="Neiman D."/>
            <person name="Pearson M."/>
            <person name="Priest M."/>
            <person name="Roberts A."/>
            <person name="Saif S."/>
            <person name="Shea T."/>
            <person name="Sisk P."/>
            <person name="Sykes S."/>
            <person name="Wortman J."/>
            <person name="Birren B."/>
        </authorList>
    </citation>
    <scope>NUCLEOTIDE SEQUENCE</scope>
    <source>
        <strain evidence="11">YFS275</strain>
    </source>
</reference>
<dbReference type="EMBL" id="KE651167">
    <property type="protein sequence ID" value="EEB08229.2"/>
    <property type="molecule type" value="Genomic_DNA"/>
</dbReference>
<evidence type="ECO:0000259" key="9">
    <source>
        <dbReference type="SMART" id="SM00829"/>
    </source>
</evidence>